<evidence type="ECO:0000256" key="16">
    <source>
        <dbReference type="SAM" id="SignalP"/>
    </source>
</evidence>
<gene>
    <name evidence="18" type="primary">LOC105265169</name>
</gene>
<dbReference type="InterPro" id="IPR001952">
    <property type="entry name" value="Alkaline_phosphatase"/>
</dbReference>
<evidence type="ECO:0000256" key="5">
    <source>
        <dbReference type="ARBA" id="ARBA00022622"/>
    </source>
</evidence>
<comment type="similarity">
    <text evidence="2 15">Belongs to the alkaline phosphatase family.</text>
</comment>
<dbReference type="SUPFAM" id="SSF53649">
    <property type="entry name" value="Alkaline phosphatase-like"/>
    <property type="match status" value="1"/>
</dbReference>
<comment type="cofactor">
    <cofactor evidence="14">
        <name>Mg(2+)</name>
        <dbReference type="ChEBI" id="CHEBI:18420"/>
    </cofactor>
    <text evidence="14">Binds 1 Mg(2+) ion.</text>
</comment>
<feature type="binding site" evidence="14">
    <location>
        <position position="498"/>
    </location>
    <ligand>
        <name>Zn(2+)</name>
        <dbReference type="ChEBI" id="CHEBI:29105"/>
        <label>2</label>
    </ligand>
</feature>
<dbReference type="FunFam" id="3.40.720.10:FF:000008">
    <property type="entry name" value="Alkaline phosphatase"/>
    <property type="match status" value="1"/>
</dbReference>
<dbReference type="GeneID" id="105265169"/>
<evidence type="ECO:0000256" key="8">
    <source>
        <dbReference type="ARBA" id="ARBA00022833"/>
    </source>
</evidence>
<name>A0A9R1T0S3_9HYME</name>
<dbReference type="GO" id="GO:0005886">
    <property type="term" value="C:plasma membrane"/>
    <property type="evidence" value="ECO:0007669"/>
    <property type="project" value="UniProtKB-SubCell"/>
</dbReference>
<feature type="binding site" evidence="14">
    <location>
        <position position="216"/>
    </location>
    <ligand>
        <name>Mg(2+)</name>
        <dbReference type="ChEBI" id="CHEBI:18420"/>
    </ligand>
</feature>
<evidence type="ECO:0000256" key="4">
    <source>
        <dbReference type="ARBA" id="ARBA00022475"/>
    </source>
</evidence>
<accession>A0A9R1T0S3</accession>
<keyword evidence="10" id="KW-0472">Membrane</keyword>
<feature type="binding site" evidence="14">
    <location>
        <position position="385"/>
    </location>
    <ligand>
        <name>Zn(2+)</name>
        <dbReference type="ChEBI" id="CHEBI:29105"/>
        <label>2</label>
    </ligand>
</feature>
<dbReference type="Gene3D" id="3.40.720.10">
    <property type="entry name" value="Alkaline Phosphatase, subunit A"/>
    <property type="match status" value="1"/>
</dbReference>
<dbReference type="Proteomes" id="UP000694866">
    <property type="component" value="Unplaced"/>
</dbReference>
<dbReference type="PRINTS" id="PR00113">
    <property type="entry name" value="ALKPHPHTASE"/>
</dbReference>
<dbReference type="GO" id="GO:0004035">
    <property type="term" value="F:alkaline phosphatase activity"/>
    <property type="evidence" value="ECO:0007669"/>
    <property type="project" value="UniProtKB-EC"/>
</dbReference>
<dbReference type="PANTHER" id="PTHR11596">
    <property type="entry name" value="ALKALINE PHOSPHATASE"/>
    <property type="match status" value="1"/>
</dbReference>
<dbReference type="KEGG" id="fas:105265169"/>
<evidence type="ECO:0000256" key="1">
    <source>
        <dbReference type="ARBA" id="ARBA00004609"/>
    </source>
</evidence>
<feature type="binding site" evidence="14">
    <location>
        <position position="422"/>
    </location>
    <ligand>
        <name>Zn(2+)</name>
        <dbReference type="ChEBI" id="CHEBI:29105"/>
        <label>2</label>
    </ligand>
</feature>
<keyword evidence="5" id="KW-0336">GPI-anchor</keyword>
<keyword evidence="6 14" id="KW-0479">Metal-binding</keyword>
<feature type="binding site" evidence="14">
    <location>
        <position position="381"/>
    </location>
    <ligand>
        <name>Zn(2+)</name>
        <dbReference type="ChEBI" id="CHEBI:29105"/>
        <label>2</label>
    </ligand>
</feature>
<evidence type="ECO:0000313" key="18">
    <source>
        <dbReference type="RefSeq" id="XP_011300827.1"/>
    </source>
</evidence>
<evidence type="ECO:0000256" key="9">
    <source>
        <dbReference type="ARBA" id="ARBA00022842"/>
    </source>
</evidence>
<dbReference type="InterPro" id="IPR017850">
    <property type="entry name" value="Alkaline_phosphatase_core_sf"/>
</dbReference>
<keyword evidence="4" id="KW-1003">Cell membrane</keyword>
<feature type="signal peptide" evidence="16">
    <location>
        <begin position="1"/>
        <end position="24"/>
    </location>
</feature>
<dbReference type="Pfam" id="PF00245">
    <property type="entry name" value="Alk_phosphatase"/>
    <property type="match status" value="1"/>
</dbReference>
<dbReference type="GO" id="GO:0098552">
    <property type="term" value="C:side of membrane"/>
    <property type="evidence" value="ECO:0007669"/>
    <property type="project" value="UniProtKB-KW"/>
</dbReference>
<dbReference type="AlphaFoldDB" id="A0A9R1T0S3"/>
<feature type="binding site" evidence="14">
    <location>
        <position position="376"/>
    </location>
    <ligand>
        <name>Mg(2+)</name>
        <dbReference type="ChEBI" id="CHEBI:18420"/>
    </ligand>
</feature>
<evidence type="ECO:0000256" key="3">
    <source>
        <dbReference type="ARBA" id="ARBA00012647"/>
    </source>
</evidence>
<dbReference type="SMART" id="SM00098">
    <property type="entry name" value="alkPPc"/>
    <property type="match status" value="1"/>
</dbReference>
<evidence type="ECO:0000256" key="11">
    <source>
        <dbReference type="ARBA" id="ARBA00023180"/>
    </source>
</evidence>
<evidence type="ECO:0000256" key="6">
    <source>
        <dbReference type="ARBA" id="ARBA00022723"/>
    </source>
</evidence>
<dbReference type="PANTHER" id="PTHR11596:SF91">
    <property type="entry name" value="ALKALINE PHOSPHATASE-RELATED"/>
    <property type="match status" value="1"/>
</dbReference>
<keyword evidence="7" id="KW-0378">Hydrolase</keyword>
<sequence length="548" mass="60734">MDFYFSIMRSILCLTLLGFHVALAIPERNSEAIKARRLEEEQIDQQMHPDLRLKTKNYRSKPNLEADTSYWLDEANKSLQRQINKKLNLNEAKNVIIFLGDGMSIPTLMAARTYQGQLMGKPGEEGELYWETFPFTGLAKTWCLDQQIADSACTSTAYMSGVKSNHGTLGVNGHVIRGDCKSQQNRTNHVSSILQWATKFGKSAGIVTTTRVTHASPGGGYAHVADRDWESDTDVIKGKANPRECMDIAAQLITQEPGKNFQVIMGGGRRAFLGKKSVDEEGTRGARTDGRNLIDEWKRDKNWRGKTHLYSWNRTSVLDIISHPERYEYVLGLYQDTHCPFHFESSPEADPTLAEMTEAAVKVLRRNSKGFVLFVEGGRIDHAHHAAWAKVALDETLELVKAVKKGRELTSSDDTLIIVTADHAHTMSIAGYSQRGNPIAGKSTHLGSDKLGYLTLSYANGPGYKTTIAGVRHNIDNDNIADMKYIYPGTVPLELETHGGDDVAIFASGPWSHLFTGTIEQSSIPHFLAYASCIRQGSACDALRQAAV</sequence>
<keyword evidence="9 14" id="KW-0460">Magnesium</keyword>
<dbReference type="OrthoDB" id="5818554at2759"/>
<evidence type="ECO:0000256" key="14">
    <source>
        <dbReference type="PIRSR" id="PIRSR601952-2"/>
    </source>
</evidence>
<feature type="binding site" evidence="14">
    <location>
        <position position="423"/>
    </location>
    <ligand>
        <name>Zn(2+)</name>
        <dbReference type="ChEBI" id="CHEBI:29105"/>
        <label>2</label>
    </ligand>
</feature>
<feature type="binding site" evidence="14">
    <location>
        <position position="214"/>
    </location>
    <ligand>
        <name>Mg(2+)</name>
        <dbReference type="ChEBI" id="CHEBI:18420"/>
    </ligand>
</feature>
<evidence type="ECO:0000256" key="12">
    <source>
        <dbReference type="ARBA" id="ARBA00023288"/>
    </source>
</evidence>
<keyword evidence="11" id="KW-0325">Glycoprotein</keyword>
<feature type="binding site" evidence="14">
    <location>
        <position position="101"/>
    </location>
    <ligand>
        <name>Mg(2+)</name>
        <dbReference type="ChEBI" id="CHEBI:18420"/>
    </ligand>
</feature>
<proteinExistence type="inferred from homology"/>
<dbReference type="GO" id="GO:0046872">
    <property type="term" value="F:metal ion binding"/>
    <property type="evidence" value="ECO:0007669"/>
    <property type="project" value="UniProtKB-KW"/>
</dbReference>
<protein>
    <recommendedName>
        <fullName evidence="3">alkaline phosphatase</fullName>
        <ecNumber evidence="3">3.1.3.1</ecNumber>
    </recommendedName>
</protein>
<keyword evidence="17" id="KW-1185">Reference proteome</keyword>
<evidence type="ECO:0000256" key="7">
    <source>
        <dbReference type="ARBA" id="ARBA00022801"/>
    </source>
</evidence>
<feature type="binding site" evidence="14">
    <location>
        <position position="101"/>
    </location>
    <ligand>
        <name>Zn(2+)</name>
        <dbReference type="ChEBI" id="CHEBI:29105"/>
        <label>2</label>
    </ligand>
</feature>
<feature type="chain" id="PRO_5040419975" description="alkaline phosphatase" evidence="16">
    <location>
        <begin position="25"/>
        <end position="548"/>
    </location>
</feature>
<feature type="active site" description="Phosphoserine intermediate" evidence="13">
    <location>
        <position position="151"/>
    </location>
</feature>
<evidence type="ECO:0000256" key="2">
    <source>
        <dbReference type="ARBA" id="ARBA00005984"/>
    </source>
</evidence>
<evidence type="ECO:0000313" key="17">
    <source>
        <dbReference type="Proteomes" id="UP000694866"/>
    </source>
</evidence>
<keyword evidence="8 14" id="KW-0862">Zinc</keyword>
<comment type="subcellular location">
    <subcellularLocation>
        <location evidence="1">Cell membrane</location>
        <topology evidence="1">Lipid-anchor</topology>
        <topology evidence="1">GPI-anchor</topology>
    </subcellularLocation>
</comment>
<dbReference type="CDD" id="cd16012">
    <property type="entry name" value="ALP"/>
    <property type="match status" value="1"/>
</dbReference>
<reference evidence="18" key="1">
    <citation type="submission" date="2025-08" db="UniProtKB">
        <authorList>
            <consortium name="RefSeq"/>
        </authorList>
    </citation>
    <scope>IDENTIFICATION</scope>
    <source>
        <strain evidence="18">USDA-PBARC FA_bdor</strain>
        <tissue evidence="18">Whole organism</tissue>
    </source>
</reference>
<organism evidence="17 18">
    <name type="scientific">Fopius arisanus</name>
    <dbReference type="NCBI Taxonomy" id="64838"/>
    <lineage>
        <taxon>Eukaryota</taxon>
        <taxon>Metazoa</taxon>
        <taxon>Ecdysozoa</taxon>
        <taxon>Arthropoda</taxon>
        <taxon>Hexapoda</taxon>
        <taxon>Insecta</taxon>
        <taxon>Pterygota</taxon>
        <taxon>Neoptera</taxon>
        <taxon>Endopterygota</taxon>
        <taxon>Hymenoptera</taxon>
        <taxon>Apocrita</taxon>
        <taxon>Ichneumonoidea</taxon>
        <taxon>Braconidae</taxon>
        <taxon>Opiinae</taxon>
        <taxon>Fopius</taxon>
    </lineage>
</organism>
<dbReference type="EC" id="3.1.3.1" evidence="3"/>
<dbReference type="RefSeq" id="XP_011300827.1">
    <property type="nucleotide sequence ID" value="XM_011302525.1"/>
</dbReference>
<evidence type="ECO:0000256" key="10">
    <source>
        <dbReference type="ARBA" id="ARBA00023136"/>
    </source>
</evidence>
<evidence type="ECO:0000256" key="15">
    <source>
        <dbReference type="RuleBase" id="RU003946"/>
    </source>
</evidence>
<evidence type="ECO:0000256" key="13">
    <source>
        <dbReference type="PIRSR" id="PIRSR601952-1"/>
    </source>
</evidence>
<keyword evidence="16" id="KW-0732">Signal</keyword>
<comment type="cofactor">
    <cofactor evidence="14">
        <name>Zn(2+)</name>
        <dbReference type="ChEBI" id="CHEBI:29105"/>
    </cofactor>
    <text evidence="14">Binds 2 Zn(2+) ions.</text>
</comment>
<keyword evidence="12" id="KW-0449">Lipoprotein</keyword>